<dbReference type="InterPro" id="IPR045351">
    <property type="entry name" value="DUF6531"/>
</dbReference>
<protein>
    <recommendedName>
        <fullName evidence="1">DUF6531 domain-containing protein</fullName>
    </recommendedName>
</protein>
<dbReference type="InterPro" id="IPR006530">
    <property type="entry name" value="YD"/>
</dbReference>
<feature type="domain" description="DUF6531" evidence="1">
    <location>
        <begin position="489"/>
        <end position="548"/>
    </location>
</feature>
<dbReference type="NCBIfam" id="TIGR01643">
    <property type="entry name" value="YD_repeat_2x"/>
    <property type="match status" value="1"/>
</dbReference>
<gene>
    <name evidence="2" type="ORF">AVDCRST_MAG85-1840</name>
</gene>
<organism evidence="2">
    <name type="scientific">uncultured Solirubrobacteraceae bacterium</name>
    <dbReference type="NCBI Taxonomy" id="1162706"/>
    <lineage>
        <taxon>Bacteria</taxon>
        <taxon>Bacillati</taxon>
        <taxon>Actinomycetota</taxon>
        <taxon>Thermoleophilia</taxon>
        <taxon>Solirubrobacterales</taxon>
        <taxon>Solirubrobacteraceae</taxon>
        <taxon>environmental samples</taxon>
    </lineage>
</organism>
<dbReference type="EMBL" id="CADCVT010000200">
    <property type="protein sequence ID" value="CAA9502235.1"/>
    <property type="molecule type" value="Genomic_DNA"/>
</dbReference>
<dbReference type="AlphaFoldDB" id="A0A6J4SQF3"/>
<evidence type="ECO:0000259" key="1">
    <source>
        <dbReference type="Pfam" id="PF20148"/>
    </source>
</evidence>
<reference evidence="2" key="1">
    <citation type="submission" date="2020-02" db="EMBL/GenBank/DDBJ databases">
        <authorList>
            <person name="Meier V. D."/>
        </authorList>
    </citation>
    <scope>NUCLEOTIDE SEQUENCE</scope>
    <source>
        <strain evidence="2">AVDCRST_MAG85</strain>
    </source>
</reference>
<evidence type="ECO:0000313" key="2">
    <source>
        <dbReference type="EMBL" id="CAA9502235.1"/>
    </source>
</evidence>
<proteinExistence type="predicted"/>
<dbReference type="NCBIfam" id="NF033679">
    <property type="entry name" value="DNRLRE_dom"/>
    <property type="match status" value="1"/>
</dbReference>
<dbReference type="Pfam" id="PF20148">
    <property type="entry name" value="DUF6531"/>
    <property type="match status" value="1"/>
</dbReference>
<name>A0A6J4SQF3_9ACTN</name>
<dbReference type="Gene3D" id="2.180.10.10">
    <property type="entry name" value="RHS repeat-associated core"/>
    <property type="match status" value="2"/>
</dbReference>
<sequence>MLVALLSFAVIAQPVLSMKDDERVVERDEASRPGAQPKVLEEIAQDRTRTSKTFATDDGGRTVKVFPEPVHFENANGTLQAIDNDLVESPIKGFALRNRANRFVADLPAEAGRTVRFAVGDDVVRFALRGARGGGRKLGEQVRYAAALPSVDVTYDMRPQGIKETLILRDRRAVSDFVFDVDLSQGLRMREAGGGAIEIVRDQEPVARFEAPFAFDQSPGHGDDAVEPDPHAKLRVEGDRLRLSVDRDWLDDKDRSFPVVVDPTVTYIDGSAKSGGAAADTYVSSDNPATSYGTSAVMAAGYGINGNTVNHDHRALLRFDVAGAVPPDSVVFSATLGLYAERQENANAGALRVREVSRSWTEAASWSKYDGTNAWSAPGGDVAAFASLGVQPAVGWSYWKDLQPLAERWVHGSSANNGLLVERCCGAPDNVYEFTSSNGAQAQWPYLQIWYTHRAGSTRQNTFWHPDGTVTDGVDPDREALNSLPEVNVDVASGNLFFRAKDRVSEAPGGIELTRNFNSVWWGTNNMGRGWSLDNADITLTDFHDGNVRLDGPGDTPVLFKRKSDGTYEKGQGFASTLERATDGTTDWWVTLHDTGERYVFGGINVRVAKRYIDAGGGVSSLSNHSDGKSFIVTDGLGKSTNIIREQVPFLSAGWFRVTRLEAPGQTFTYTYDANNNLASATAPDGKITRYAYQQEAGPDGLVYDKRLVKVTKPDGSEIRFTYGPAWGGRQIASHTTRAPGATVDGPTTRFEYRADRTLITAPNGAVSTYLWDKTRRVTSASTGASAPTLSATGTLVDNQDKTFATNAEYTLNVSAQDGSATVPSQGVKSIETLVDGERIQFAEQPCTAGNCTMSRSILVRTDDFEQGAHVLTTVVTDHGGARTTRSVRFAIDHGDYEDVALIPAGDPSPVEPDAPTDPPETVVDEGTVPLSTRLRCAPYDVVREQHFITGSDEGPTPALTAQVAFQRLLADPAVPLLPLSGWTVSYSEPTAVTYQLLQSGRVAALVDLYLMGDSWKTEGWASCGDVYGE</sequence>
<accession>A0A6J4SQF3</accession>